<keyword evidence="4" id="KW-1003">Cell membrane</keyword>
<name>A0AA97D8L1_9FIRM</name>
<dbReference type="GO" id="GO:0005886">
    <property type="term" value="C:plasma membrane"/>
    <property type="evidence" value="ECO:0007669"/>
    <property type="project" value="UniProtKB-SubCell"/>
</dbReference>
<keyword evidence="8" id="KW-0975">Bacterial flagellum</keyword>
<evidence type="ECO:0000259" key="13">
    <source>
        <dbReference type="Pfam" id="PF08345"/>
    </source>
</evidence>
<keyword evidence="5 11" id="KW-0812">Transmembrane</keyword>
<evidence type="ECO:0000256" key="6">
    <source>
        <dbReference type="ARBA" id="ARBA00022989"/>
    </source>
</evidence>
<keyword evidence="15" id="KW-1185">Reference proteome</keyword>
<feature type="region of interest" description="Disordered" evidence="10">
    <location>
        <begin position="1"/>
        <end position="70"/>
    </location>
</feature>
<accession>A0AA97D8L1</accession>
<feature type="coiled-coil region" evidence="9">
    <location>
        <begin position="539"/>
        <end position="573"/>
    </location>
</feature>
<feature type="domain" description="Flagellar M-ring N-terminal" evidence="12">
    <location>
        <begin position="117"/>
        <end position="288"/>
    </location>
</feature>
<dbReference type="GO" id="GO:0071973">
    <property type="term" value="P:bacterial-type flagellum-dependent cell motility"/>
    <property type="evidence" value="ECO:0007669"/>
    <property type="project" value="InterPro"/>
</dbReference>
<evidence type="ECO:0000256" key="4">
    <source>
        <dbReference type="ARBA" id="ARBA00022475"/>
    </source>
</evidence>
<dbReference type="KEGG" id="carl:PXC00_08545"/>
<evidence type="ECO:0000256" key="3">
    <source>
        <dbReference type="ARBA" id="ARBA00007971"/>
    </source>
</evidence>
<protein>
    <submittedName>
        <fullName evidence="14">Flagellar basal-body MS-ring/collar protein FliF</fullName>
    </submittedName>
</protein>
<proteinExistence type="inferred from homology"/>
<evidence type="ECO:0000256" key="9">
    <source>
        <dbReference type="SAM" id="Coils"/>
    </source>
</evidence>
<dbReference type="InterPro" id="IPR043427">
    <property type="entry name" value="YscJ/FliF"/>
</dbReference>
<dbReference type="RefSeq" id="WP_275843920.1">
    <property type="nucleotide sequence ID" value="NZ_CP135996.1"/>
</dbReference>
<dbReference type="GO" id="GO:0009431">
    <property type="term" value="C:bacterial-type flagellum basal body, MS ring"/>
    <property type="evidence" value="ECO:0007669"/>
    <property type="project" value="InterPro"/>
</dbReference>
<dbReference type="Proteomes" id="UP001300604">
    <property type="component" value="Chromosome"/>
</dbReference>
<gene>
    <name evidence="14" type="primary">fliF</name>
    <name evidence="14" type="ORF">PXC00_08545</name>
</gene>
<feature type="compositionally biased region" description="Basic residues" evidence="10">
    <location>
        <begin position="42"/>
        <end position="54"/>
    </location>
</feature>
<organism evidence="14 15">
    <name type="scientific">Caproicibacterium argilliputei</name>
    <dbReference type="NCBI Taxonomy" id="3030016"/>
    <lineage>
        <taxon>Bacteria</taxon>
        <taxon>Bacillati</taxon>
        <taxon>Bacillota</taxon>
        <taxon>Clostridia</taxon>
        <taxon>Eubacteriales</taxon>
        <taxon>Oscillospiraceae</taxon>
        <taxon>Caproicibacterium</taxon>
    </lineage>
</organism>
<dbReference type="PANTHER" id="PTHR30046">
    <property type="entry name" value="FLAGELLAR M-RING PROTEIN"/>
    <property type="match status" value="1"/>
</dbReference>
<evidence type="ECO:0000256" key="7">
    <source>
        <dbReference type="ARBA" id="ARBA00023136"/>
    </source>
</evidence>
<reference evidence="14 15" key="1">
    <citation type="submission" date="2024-06" db="EMBL/GenBank/DDBJ databases">
        <title>Caproicibacterium argilliputei sp. nov, a novel caproic acid producing anaerobic bacterium isolated from pit mud.</title>
        <authorList>
            <person name="Xia S."/>
        </authorList>
    </citation>
    <scope>NUCLEOTIDE SEQUENCE [LARGE SCALE GENOMIC DNA]</scope>
    <source>
        <strain evidence="14 15">ZCY20-5</strain>
    </source>
</reference>
<sequence>MSANDKNTDTQEIPAQKKNGQEPEKAAAAGSKSGGETDVKKEKKKKEKAAKKGRGLFGNKKDSGEKSSTGAENLKGAVVQLKGTWDEQPKKRKILILAVIGAILAVAIIATVALNAQKDQYVVLYPSLDTSEVNDVYTAVKDKGVNPKIENGNVMVPSDQYNSLLLELAAEGYPKSTLTYDISAQNSGLTTTESDKKTNNLHQLQDRIQATLKSISGVSNAIVTLTPTDDSDYVWQQANSSDKASASVLITMAANHTLNEAQVSAIKNLVSHSLSNLSADDVAVIDAKTGQELTGSDSSSSASSSLTNVTALECEQLYQKRLEQNVKKLLQSRYGSTGVAASAKVTLDFDKMMQEKKDLTRANDGKDAVTHKENTYTVNGEQAAAASGVAGEESNTDVPTYKNSTSPTSSGGTTQYTEKQDIDYGYIKTQVEKGQPDVKAASISVMVNDTNLAANKADLINAVAKSTGITADNISVMAINPSAKTSSEAQTSSGPLTTQQLLLLLAVVAAIFIIIVLVIVFRSKHRTKEVAAEMVAEATDKAADDANQMRNELETYKRQLEESARSKVNEKDQVAADEVRSFAKENPQITADLLRSWLKEGEQ</sequence>
<dbReference type="InterPro" id="IPR000067">
    <property type="entry name" value="FlgMring_FliF"/>
</dbReference>
<evidence type="ECO:0000256" key="5">
    <source>
        <dbReference type="ARBA" id="ARBA00022692"/>
    </source>
</evidence>
<feature type="region of interest" description="Disordered" evidence="10">
    <location>
        <begin position="386"/>
        <end position="415"/>
    </location>
</feature>
<reference evidence="15" key="3">
    <citation type="submission" date="2024-06" db="EMBL/GenBank/DDBJ databases">
        <authorList>
            <person name="Zeng C."/>
        </authorList>
    </citation>
    <scope>NUCLEOTIDE SEQUENCE [LARGE SCALE GENOMIC DNA]</scope>
    <source>
        <strain evidence="15">ZCY20-5</strain>
    </source>
</reference>
<dbReference type="EMBL" id="CP135996">
    <property type="protein sequence ID" value="WOC31274.1"/>
    <property type="molecule type" value="Genomic_DNA"/>
</dbReference>
<feature type="compositionally biased region" description="Polar residues" evidence="10">
    <location>
        <begin position="1"/>
        <end position="13"/>
    </location>
</feature>
<dbReference type="InterPro" id="IPR006182">
    <property type="entry name" value="FliF_N_dom"/>
</dbReference>
<evidence type="ECO:0000313" key="15">
    <source>
        <dbReference type="Proteomes" id="UP001300604"/>
    </source>
</evidence>
<feature type="transmembrane region" description="Helical" evidence="11">
    <location>
        <begin position="501"/>
        <end position="521"/>
    </location>
</feature>
<dbReference type="InterPro" id="IPR013556">
    <property type="entry name" value="Flag_M-ring_C"/>
</dbReference>
<dbReference type="AlphaFoldDB" id="A0AA97D8L1"/>
<comment type="subcellular location">
    <subcellularLocation>
        <location evidence="1">Bacterial flagellum basal body</location>
    </subcellularLocation>
    <subcellularLocation>
        <location evidence="2">Cell membrane</location>
        <topology evidence="2">Multi-pass membrane protein</topology>
    </subcellularLocation>
</comment>
<keyword evidence="9" id="KW-0175">Coiled coil</keyword>
<dbReference type="Pfam" id="PF01514">
    <property type="entry name" value="YscJ_FliF"/>
    <property type="match status" value="1"/>
</dbReference>
<keyword evidence="6 11" id="KW-1133">Transmembrane helix</keyword>
<evidence type="ECO:0000256" key="10">
    <source>
        <dbReference type="SAM" id="MobiDB-lite"/>
    </source>
</evidence>
<feature type="domain" description="Flagellar M-ring C-terminal" evidence="13">
    <location>
        <begin position="330"/>
        <end position="478"/>
    </location>
</feature>
<evidence type="ECO:0000259" key="12">
    <source>
        <dbReference type="Pfam" id="PF01514"/>
    </source>
</evidence>
<reference evidence="15" key="2">
    <citation type="submission" date="2024-06" db="EMBL/GenBank/DDBJ databases">
        <title>Caproicibacterium argilliputei sp. nov, a novel caproic acid producing anaerobic bacterium isolated from pit mud.</title>
        <authorList>
            <person name="Zeng C."/>
        </authorList>
    </citation>
    <scope>NUCLEOTIDE SEQUENCE [LARGE SCALE GENOMIC DNA]</scope>
    <source>
        <strain evidence="15">ZCY20-5</strain>
    </source>
</reference>
<evidence type="ECO:0000256" key="1">
    <source>
        <dbReference type="ARBA" id="ARBA00004117"/>
    </source>
</evidence>
<evidence type="ECO:0000256" key="8">
    <source>
        <dbReference type="ARBA" id="ARBA00023143"/>
    </source>
</evidence>
<evidence type="ECO:0000256" key="11">
    <source>
        <dbReference type="SAM" id="Phobius"/>
    </source>
</evidence>
<dbReference type="GO" id="GO:0003774">
    <property type="term" value="F:cytoskeletal motor activity"/>
    <property type="evidence" value="ECO:0007669"/>
    <property type="project" value="InterPro"/>
</dbReference>
<keyword evidence="14" id="KW-0966">Cell projection</keyword>
<keyword evidence="14" id="KW-0282">Flagellum</keyword>
<dbReference type="Gene3D" id="3.30.300.30">
    <property type="match status" value="1"/>
</dbReference>
<feature type="transmembrane region" description="Helical" evidence="11">
    <location>
        <begin position="94"/>
        <end position="114"/>
    </location>
</feature>
<dbReference type="Pfam" id="PF08345">
    <property type="entry name" value="YscJ_FliF_C"/>
    <property type="match status" value="1"/>
</dbReference>
<dbReference type="NCBIfam" id="TIGR00206">
    <property type="entry name" value="fliF"/>
    <property type="match status" value="1"/>
</dbReference>
<evidence type="ECO:0000256" key="2">
    <source>
        <dbReference type="ARBA" id="ARBA00004651"/>
    </source>
</evidence>
<evidence type="ECO:0000313" key="14">
    <source>
        <dbReference type="EMBL" id="WOC31274.1"/>
    </source>
</evidence>
<feature type="compositionally biased region" description="Low complexity" evidence="10">
    <location>
        <begin position="404"/>
        <end position="414"/>
    </location>
</feature>
<dbReference type="PANTHER" id="PTHR30046:SF0">
    <property type="entry name" value="FLAGELLAR M-RING PROTEIN"/>
    <property type="match status" value="1"/>
</dbReference>
<keyword evidence="7 11" id="KW-0472">Membrane</keyword>
<keyword evidence="14" id="KW-0969">Cilium</keyword>
<dbReference type="InterPro" id="IPR045851">
    <property type="entry name" value="AMP-bd_C_sf"/>
</dbReference>
<comment type="similarity">
    <text evidence="3">Belongs to the FliF family.</text>
</comment>